<dbReference type="EMBL" id="JABCQG010000002">
    <property type="protein sequence ID" value="MBF0857951.1"/>
    <property type="molecule type" value="Genomic_DNA"/>
</dbReference>
<dbReference type="InterPro" id="IPR000109">
    <property type="entry name" value="POT_fam"/>
</dbReference>
<keyword evidence="4 7" id="KW-0812">Transmembrane</keyword>
<dbReference type="PANTHER" id="PTHR23517">
    <property type="entry name" value="RESISTANCE PROTEIN MDTM, PUTATIVE-RELATED-RELATED"/>
    <property type="match status" value="1"/>
</dbReference>
<feature type="transmembrane region" description="Helical" evidence="7">
    <location>
        <begin position="207"/>
        <end position="226"/>
    </location>
</feature>
<comment type="caution">
    <text evidence="8">The sequence shown here is derived from an EMBL/GenBank/DDBJ whole genome shotgun (WGS) entry which is preliminary data.</text>
</comment>
<dbReference type="SUPFAM" id="SSF103473">
    <property type="entry name" value="MFS general substrate transporter"/>
    <property type="match status" value="1"/>
</dbReference>
<dbReference type="PANTHER" id="PTHR23517:SF15">
    <property type="entry name" value="PROTON-DEPENDENT OLIGOPEPTIDE FAMILY TRANSPORT PROTEIN"/>
    <property type="match status" value="1"/>
</dbReference>
<evidence type="ECO:0000256" key="1">
    <source>
        <dbReference type="ARBA" id="ARBA00004651"/>
    </source>
</evidence>
<feature type="transmembrane region" description="Helical" evidence="7">
    <location>
        <begin position="437"/>
        <end position="459"/>
    </location>
</feature>
<dbReference type="InterPro" id="IPR036259">
    <property type="entry name" value="MFS_trans_sf"/>
</dbReference>
<evidence type="ECO:0000256" key="7">
    <source>
        <dbReference type="SAM" id="Phobius"/>
    </source>
</evidence>
<evidence type="ECO:0000256" key="4">
    <source>
        <dbReference type="ARBA" id="ARBA00022692"/>
    </source>
</evidence>
<keyword evidence="9" id="KW-1185">Reference proteome</keyword>
<comment type="subcellular location">
    <subcellularLocation>
        <location evidence="1">Cell membrane</location>
        <topology evidence="1">Multi-pass membrane protein</topology>
    </subcellularLocation>
</comment>
<feature type="transmembrane region" description="Helical" evidence="7">
    <location>
        <begin position="263"/>
        <end position="289"/>
    </location>
</feature>
<keyword evidence="5 7" id="KW-1133">Transmembrane helix</keyword>
<evidence type="ECO:0000256" key="2">
    <source>
        <dbReference type="ARBA" id="ARBA00022448"/>
    </source>
</evidence>
<dbReference type="PROSITE" id="PS01022">
    <property type="entry name" value="PTR2_1"/>
    <property type="match status" value="1"/>
</dbReference>
<feature type="transmembrane region" description="Helical" evidence="7">
    <location>
        <begin position="28"/>
        <end position="53"/>
    </location>
</feature>
<evidence type="ECO:0000256" key="6">
    <source>
        <dbReference type="ARBA" id="ARBA00023136"/>
    </source>
</evidence>
<keyword evidence="6 7" id="KW-0472">Membrane</keyword>
<dbReference type="InterPro" id="IPR018456">
    <property type="entry name" value="PTR2_symporter_CS"/>
</dbReference>
<reference evidence="9" key="1">
    <citation type="submission" date="2020-04" db="EMBL/GenBank/DDBJ databases">
        <title>Description of novel Gluconacetobacter.</title>
        <authorList>
            <person name="Sombolestani A."/>
        </authorList>
    </citation>
    <scope>NUCLEOTIDE SEQUENCE [LARGE SCALE GENOMIC DNA]</scope>
    <source>
        <strain evidence="9">LMG 31484</strain>
    </source>
</reference>
<proteinExistence type="predicted"/>
<dbReference type="RefSeq" id="WP_194258759.1">
    <property type="nucleotide sequence ID" value="NZ_JABCQG010000002.1"/>
</dbReference>
<protein>
    <submittedName>
        <fullName evidence="8">MFS transporter</fullName>
    </submittedName>
</protein>
<dbReference type="Gene3D" id="1.20.1250.20">
    <property type="entry name" value="MFS general substrate transporter like domains"/>
    <property type="match status" value="2"/>
</dbReference>
<keyword evidence="3" id="KW-1003">Cell membrane</keyword>
<name>A0ABR9Y2I0_9PROT</name>
<feature type="transmembrane region" description="Helical" evidence="7">
    <location>
        <begin position="309"/>
        <end position="331"/>
    </location>
</feature>
<gene>
    <name evidence="8" type="ORF">HKD24_01795</name>
</gene>
<evidence type="ECO:0000313" key="8">
    <source>
        <dbReference type="EMBL" id="MBF0857951.1"/>
    </source>
</evidence>
<evidence type="ECO:0000256" key="5">
    <source>
        <dbReference type="ARBA" id="ARBA00022989"/>
    </source>
</evidence>
<evidence type="ECO:0000256" key="3">
    <source>
        <dbReference type="ARBA" id="ARBA00022475"/>
    </source>
</evidence>
<dbReference type="Pfam" id="PF00854">
    <property type="entry name" value="PTR2"/>
    <property type="match status" value="1"/>
</dbReference>
<feature type="transmembrane region" description="Helical" evidence="7">
    <location>
        <begin position="343"/>
        <end position="364"/>
    </location>
</feature>
<keyword evidence="2" id="KW-0813">Transport</keyword>
<feature type="transmembrane region" description="Helical" evidence="7">
    <location>
        <begin position="120"/>
        <end position="137"/>
    </location>
</feature>
<accession>A0ABR9Y2I0</accession>
<feature type="transmembrane region" description="Helical" evidence="7">
    <location>
        <begin position="143"/>
        <end position="169"/>
    </location>
</feature>
<dbReference type="Proteomes" id="UP000623107">
    <property type="component" value="Unassembled WGS sequence"/>
</dbReference>
<feature type="transmembrane region" description="Helical" evidence="7">
    <location>
        <begin position="370"/>
        <end position="391"/>
    </location>
</feature>
<dbReference type="InterPro" id="IPR050171">
    <property type="entry name" value="MFS_Transporters"/>
</dbReference>
<feature type="transmembrane region" description="Helical" evidence="7">
    <location>
        <begin position="403"/>
        <end position="425"/>
    </location>
</feature>
<reference evidence="8 9" key="2">
    <citation type="submission" date="2020-11" db="EMBL/GenBank/DDBJ databases">
        <title>Description of novel Gluconobacter species.</title>
        <authorList>
            <person name="Cleenwerck I."/>
            <person name="Cnockaert M."/>
            <person name="Borremans W."/>
            <person name="Wieme A.D."/>
            <person name="De Vuyst L."/>
            <person name="Vandamme P."/>
        </authorList>
    </citation>
    <scope>NUCLEOTIDE SEQUENCE [LARGE SCALE GENOMIC DNA]</scope>
    <source>
        <strain evidence="8 9">LMG 31484</strain>
    </source>
</reference>
<evidence type="ECO:0000313" key="9">
    <source>
        <dbReference type="Proteomes" id="UP000623107"/>
    </source>
</evidence>
<feature type="transmembrane region" description="Helical" evidence="7">
    <location>
        <begin position="181"/>
        <end position="201"/>
    </location>
</feature>
<sequence length="476" mass="51248">MTEIIPQSPAVERPAVSSTQQELWGHPIGLWVLTLTEGWVGFSLYGMQAILALYLTDHLLQPDHAGHVLGLAPLETLVSALYAPVGTQALAGAITGLFLALIYATPLLGGFLADRVLGQTRTILLGAILMTAGHFLMSFDWSFVLALGLLLLGLGMAGGLRAQVGALYALTDRRRSDAYQIYTMGLQVAVIVSPVLCASLAQIEWHWGFLAAGLGMLIGLVVYLVGRRWLPAPSLLARTAPDAIGTEKRPRPALTLQEKKTTILLLALVPVMAVGAVPNSEIFDGYLLWGREHFQLHLLGYEMPVSDLISLDGFISTLCAVLVLWFWKAYARRRQDLSEIAKVALGAFIAAFAPLMLALGAWLSPGPHEVSLFWGLAFHIINDIGFSMNYAIGMALFSRAAPVSLNTILVACFSLHLFLSNLLIGKLATLLGRISDVSFWLLHSGAALLAAALLGFCAVRFRDLLAPGKETAPPVP</sequence>
<organism evidence="8 9">
    <name type="scientific">Gluconobacter vitians</name>
    <dbReference type="NCBI Taxonomy" id="2728102"/>
    <lineage>
        <taxon>Bacteria</taxon>
        <taxon>Pseudomonadati</taxon>
        <taxon>Pseudomonadota</taxon>
        <taxon>Alphaproteobacteria</taxon>
        <taxon>Acetobacterales</taxon>
        <taxon>Acetobacteraceae</taxon>
        <taxon>Gluconobacter</taxon>
    </lineage>
</organism>
<feature type="transmembrane region" description="Helical" evidence="7">
    <location>
        <begin position="89"/>
        <end position="113"/>
    </location>
</feature>